<reference evidence="5 6" key="1">
    <citation type="journal article" date="2020" name="bioRxiv">
        <title>Whole genome comparisons of ergot fungi reveals the divergence and evolution of species within the genus Claviceps are the result of varying mechanisms driving genome evolution and host range expansion.</title>
        <authorList>
            <person name="Wyka S.A."/>
            <person name="Mondo S.J."/>
            <person name="Liu M."/>
            <person name="Dettman J."/>
            <person name="Nalam V."/>
            <person name="Broders K.D."/>
        </authorList>
    </citation>
    <scope>NUCLEOTIDE SEQUENCE</scope>
    <source>
        <strain evidence="5">CCC 1102</strain>
        <strain evidence="4 6">LM583</strain>
    </source>
</reference>
<keyword evidence="2" id="KW-1133">Transmembrane helix</keyword>
<protein>
    <recommendedName>
        <fullName evidence="3">DUF7702 domain-containing protein</fullName>
    </recommendedName>
</protein>
<feature type="transmembrane region" description="Helical" evidence="2">
    <location>
        <begin position="159"/>
        <end position="178"/>
    </location>
</feature>
<dbReference type="Proteomes" id="UP000784919">
    <property type="component" value="Unassembled WGS sequence"/>
</dbReference>
<dbReference type="PANTHER" id="PTHR42109:SF3">
    <property type="entry name" value="INTEGRAL MEMBRANE PROTEIN (AFU_ORTHOLOGUE AFUA_5G00100)"/>
    <property type="match status" value="1"/>
</dbReference>
<feature type="region of interest" description="Disordered" evidence="1">
    <location>
        <begin position="262"/>
        <end position="283"/>
    </location>
</feature>
<evidence type="ECO:0000256" key="2">
    <source>
        <dbReference type="SAM" id="Phobius"/>
    </source>
</evidence>
<name>A0A9P7MN79_9HYPO</name>
<dbReference type="PANTHER" id="PTHR42109">
    <property type="entry name" value="UNPLACED GENOMIC SCAFFOLD UM_SCAF_CONTIG_1.265, WHOLE GENOME SHOTGUN SEQUENCE"/>
    <property type="match status" value="1"/>
</dbReference>
<evidence type="ECO:0000313" key="7">
    <source>
        <dbReference type="Proteomes" id="UP000784919"/>
    </source>
</evidence>
<feature type="transmembrane region" description="Helical" evidence="2">
    <location>
        <begin position="238"/>
        <end position="258"/>
    </location>
</feature>
<keyword evidence="6" id="KW-1185">Reference proteome</keyword>
<sequence length="283" mass="31166">MALHHHHQHHHPKVLPAPEGAINLAIASLIVYAALFPLACFIAWKHGRIGLLCWPIFMISFVLRFITTGWRILHRDDARLSIAAARIAGGWIVSCYILSILGIIYEAGVVLPQIASSRMRRIILASFYAVMSIGIGLTAYGGRPLPHAPNHVISPAADQLGYCLFLIAIVAIACWITWMGRRMLVYRDHEQFHNAKNMLLAAGVCVSFAGYRLIYATVYSFTRLPSLNPHTGATSTRIVLVFLLELVVTVALCAGGWCSRGVQDEPKTCESPEPSDEAKDTNV</sequence>
<accession>A0A9P7MN79</accession>
<dbReference type="AlphaFoldDB" id="A0A9P7MN79"/>
<feature type="transmembrane region" description="Helical" evidence="2">
    <location>
        <begin position="20"/>
        <end position="44"/>
    </location>
</feature>
<evidence type="ECO:0000313" key="6">
    <source>
        <dbReference type="Proteomes" id="UP000742024"/>
    </source>
</evidence>
<dbReference type="Pfam" id="PF24800">
    <property type="entry name" value="DUF7702"/>
    <property type="match status" value="1"/>
</dbReference>
<dbReference type="InterPro" id="IPR056119">
    <property type="entry name" value="DUF7702"/>
</dbReference>
<comment type="caution">
    <text evidence="5">The sequence shown here is derived from an EMBL/GenBank/DDBJ whole genome shotgun (WGS) entry which is preliminary data.</text>
</comment>
<feature type="transmembrane region" description="Helical" evidence="2">
    <location>
        <begin position="199"/>
        <end position="218"/>
    </location>
</feature>
<dbReference type="EMBL" id="SRPS01000262">
    <property type="protein sequence ID" value="KAG5961100.1"/>
    <property type="molecule type" value="Genomic_DNA"/>
</dbReference>
<evidence type="ECO:0000256" key="1">
    <source>
        <dbReference type="SAM" id="MobiDB-lite"/>
    </source>
</evidence>
<feature type="transmembrane region" description="Helical" evidence="2">
    <location>
        <begin position="122"/>
        <end position="139"/>
    </location>
</feature>
<feature type="transmembrane region" description="Helical" evidence="2">
    <location>
        <begin position="51"/>
        <end position="73"/>
    </location>
</feature>
<evidence type="ECO:0000313" key="5">
    <source>
        <dbReference type="EMBL" id="KAG5961100.1"/>
    </source>
</evidence>
<organism evidence="5 7">
    <name type="scientific">Claviceps arundinis</name>
    <dbReference type="NCBI Taxonomy" id="1623583"/>
    <lineage>
        <taxon>Eukaryota</taxon>
        <taxon>Fungi</taxon>
        <taxon>Dikarya</taxon>
        <taxon>Ascomycota</taxon>
        <taxon>Pezizomycotina</taxon>
        <taxon>Sordariomycetes</taxon>
        <taxon>Hypocreomycetidae</taxon>
        <taxon>Hypocreales</taxon>
        <taxon>Clavicipitaceae</taxon>
        <taxon>Claviceps</taxon>
    </lineage>
</organism>
<keyword evidence="2" id="KW-0472">Membrane</keyword>
<dbReference type="EMBL" id="SRPR01000198">
    <property type="protein sequence ID" value="KAG5956676.1"/>
    <property type="molecule type" value="Genomic_DNA"/>
</dbReference>
<feature type="transmembrane region" description="Helical" evidence="2">
    <location>
        <begin position="85"/>
        <end position="110"/>
    </location>
</feature>
<dbReference type="OrthoDB" id="2560628at2759"/>
<evidence type="ECO:0000259" key="3">
    <source>
        <dbReference type="Pfam" id="PF24800"/>
    </source>
</evidence>
<keyword evidence="2" id="KW-0812">Transmembrane</keyword>
<evidence type="ECO:0000313" key="4">
    <source>
        <dbReference type="EMBL" id="KAG5956676.1"/>
    </source>
</evidence>
<proteinExistence type="predicted"/>
<dbReference type="Proteomes" id="UP000742024">
    <property type="component" value="Unassembled WGS sequence"/>
</dbReference>
<feature type="domain" description="DUF7702" evidence="3">
    <location>
        <begin position="24"/>
        <end position="257"/>
    </location>
</feature>
<gene>
    <name evidence="5" type="ORF">E4U56_004055</name>
    <name evidence="4" type="ORF">E4U57_002361</name>
</gene>